<feature type="region of interest" description="Disordered" evidence="1">
    <location>
        <begin position="64"/>
        <end position="89"/>
    </location>
</feature>
<dbReference type="Proteomes" id="UP001501866">
    <property type="component" value="Unassembled WGS sequence"/>
</dbReference>
<sequence length="89" mass="9778">MRGRHAPPLLWTRCTCLPDRYDGLAGEPARADSDFWSHFWSRTLRNWQSELLAVASMAVPASHLRRRASPESEPVAAAHSATGVEGPGP</sequence>
<dbReference type="EMBL" id="BAAAUH010000007">
    <property type="protein sequence ID" value="GAA3167072.1"/>
    <property type="molecule type" value="Genomic_DNA"/>
</dbReference>
<keyword evidence="3" id="KW-1185">Reference proteome</keyword>
<organism evidence="2 3">
    <name type="scientific">Streptomyces virens</name>
    <dbReference type="NCBI Taxonomy" id="285572"/>
    <lineage>
        <taxon>Bacteria</taxon>
        <taxon>Bacillati</taxon>
        <taxon>Actinomycetota</taxon>
        <taxon>Actinomycetes</taxon>
        <taxon>Kitasatosporales</taxon>
        <taxon>Streptomycetaceae</taxon>
        <taxon>Streptomyces</taxon>
    </lineage>
</organism>
<reference evidence="3" key="1">
    <citation type="journal article" date="2019" name="Int. J. Syst. Evol. Microbiol.">
        <title>The Global Catalogue of Microorganisms (GCM) 10K type strain sequencing project: providing services to taxonomists for standard genome sequencing and annotation.</title>
        <authorList>
            <consortium name="The Broad Institute Genomics Platform"/>
            <consortium name="The Broad Institute Genome Sequencing Center for Infectious Disease"/>
            <person name="Wu L."/>
            <person name="Ma J."/>
        </authorList>
    </citation>
    <scope>NUCLEOTIDE SEQUENCE [LARGE SCALE GENOMIC DNA]</scope>
    <source>
        <strain evidence="3">JCM 9095</strain>
    </source>
</reference>
<proteinExistence type="predicted"/>
<evidence type="ECO:0000256" key="1">
    <source>
        <dbReference type="SAM" id="MobiDB-lite"/>
    </source>
</evidence>
<accession>A0ABP6P4P5</accession>
<dbReference type="InterPro" id="IPR046657">
    <property type="entry name" value="DUF6766"/>
</dbReference>
<evidence type="ECO:0000313" key="3">
    <source>
        <dbReference type="Proteomes" id="UP001501866"/>
    </source>
</evidence>
<gene>
    <name evidence="2" type="ORF">GCM10010451_14110</name>
</gene>
<name>A0ABP6P4P5_9ACTN</name>
<evidence type="ECO:0000313" key="2">
    <source>
        <dbReference type="EMBL" id="GAA3167072.1"/>
    </source>
</evidence>
<dbReference type="Pfam" id="PF20554">
    <property type="entry name" value="DUF6766"/>
    <property type="match status" value="1"/>
</dbReference>
<protein>
    <submittedName>
        <fullName evidence="2">Uncharacterized protein</fullName>
    </submittedName>
</protein>
<comment type="caution">
    <text evidence="2">The sequence shown here is derived from an EMBL/GenBank/DDBJ whole genome shotgun (WGS) entry which is preliminary data.</text>
</comment>